<keyword evidence="6 7" id="KW-0472">Membrane</keyword>
<dbReference type="PRINTS" id="PR00173">
    <property type="entry name" value="EDTRNSPORT"/>
</dbReference>
<feature type="transmembrane region" description="Helical" evidence="7">
    <location>
        <begin position="210"/>
        <end position="228"/>
    </location>
</feature>
<evidence type="ECO:0000313" key="10">
    <source>
        <dbReference type="Proteomes" id="UP001146120"/>
    </source>
</evidence>
<evidence type="ECO:0000256" key="3">
    <source>
        <dbReference type="ARBA" id="ARBA00022475"/>
    </source>
</evidence>
<feature type="region of interest" description="Disordered" evidence="8">
    <location>
        <begin position="25"/>
        <end position="60"/>
    </location>
</feature>
<dbReference type="Proteomes" id="UP001146120">
    <property type="component" value="Unassembled WGS sequence"/>
</dbReference>
<feature type="non-terminal residue" evidence="9">
    <location>
        <position position="1"/>
    </location>
</feature>
<dbReference type="GO" id="GO:0015293">
    <property type="term" value="F:symporter activity"/>
    <property type="evidence" value="ECO:0007669"/>
    <property type="project" value="UniProtKB-UniRule"/>
</dbReference>
<protein>
    <recommendedName>
        <fullName evidence="7">Amino acid transporter</fullName>
    </recommendedName>
</protein>
<evidence type="ECO:0000256" key="1">
    <source>
        <dbReference type="ARBA" id="ARBA00004651"/>
    </source>
</evidence>
<name>A0AAV2Z8X4_9STRA</name>
<feature type="transmembrane region" description="Helical" evidence="7">
    <location>
        <begin position="69"/>
        <end position="92"/>
    </location>
</feature>
<feature type="compositionally biased region" description="Low complexity" evidence="8">
    <location>
        <begin position="41"/>
        <end position="55"/>
    </location>
</feature>
<organism evidence="9 10">
    <name type="scientific">Lagenidium giganteum</name>
    <dbReference type="NCBI Taxonomy" id="4803"/>
    <lineage>
        <taxon>Eukaryota</taxon>
        <taxon>Sar</taxon>
        <taxon>Stramenopiles</taxon>
        <taxon>Oomycota</taxon>
        <taxon>Peronosporomycetes</taxon>
        <taxon>Pythiales</taxon>
        <taxon>Pythiaceae</taxon>
    </lineage>
</organism>
<evidence type="ECO:0000256" key="6">
    <source>
        <dbReference type="ARBA" id="ARBA00023136"/>
    </source>
</evidence>
<reference evidence="9" key="2">
    <citation type="journal article" date="2023" name="Microbiol Resour">
        <title>Decontamination and Annotation of the Draft Genome Sequence of the Oomycete Lagenidium giganteum ARSEF 373.</title>
        <authorList>
            <person name="Morgan W.R."/>
            <person name="Tartar A."/>
        </authorList>
    </citation>
    <scope>NUCLEOTIDE SEQUENCE</scope>
    <source>
        <strain evidence="9">ARSEF 373</strain>
    </source>
</reference>
<dbReference type="GO" id="GO:0005886">
    <property type="term" value="C:plasma membrane"/>
    <property type="evidence" value="ECO:0007669"/>
    <property type="project" value="UniProtKB-SubCell"/>
</dbReference>
<evidence type="ECO:0000256" key="2">
    <source>
        <dbReference type="ARBA" id="ARBA00022448"/>
    </source>
</evidence>
<keyword evidence="5 7" id="KW-1133">Transmembrane helix</keyword>
<evidence type="ECO:0000256" key="5">
    <source>
        <dbReference type="ARBA" id="ARBA00022989"/>
    </source>
</evidence>
<dbReference type="PANTHER" id="PTHR42865">
    <property type="entry name" value="PROTON/GLUTAMATE-ASPARTATE SYMPORTER"/>
    <property type="match status" value="1"/>
</dbReference>
<sequence>QLGRASGSSLGSSFPLLPAQRHSSAQLSPAQHSSAHDHTLESSSTMPTSTSFTMMQPDGPKKKSMARKILGSLTFWIILGTVVGILLGQFAPSFAKKAAPLQQVFLRTIQFVVFPLVFSSLVVGIAGHDDMKQLGRLSWKSFLYFEVVTTIALIFGLIAVNLVRPGDVGLTKTEYKPASNPTPFTFAAWINHLTPKTWGEMMGGSGSSELLQVLVAAILVGAATAQLGDSEHKKQILNLSRAVMEMMFKFVTIVIWTAPIGVCFAVGDAISQHGLSALGSLGAFILTVYVTLIIYIATVFGPIMFFFKINPLEFFAAIREPLIIAFTTATSEAALPKVLECLELYGVSPHVSAFVVPFGYSFNLDGSTLYLALASVFCAQAAGVDKSINEQIVMVLMLMLSSKGVAGVRSAAIVVLTATVEQFNIPLWPLGLILGADWIMNMARACTNVLGNCLASVVMAKIEGEFRKEGWEKALQDGDEHNEKMSVTSTA</sequence>
<feature type="transmembrane region" description="Helical" evidence="7">
    <location>
        <begin position="282"/>
        <end position="307"/>
    </location>
</feature>
<dbReference type="PANTHER" id="PTHR42865:SF7">
    <property type="entry name" value="PROTON_GLUTAMATE-ASPARTATE SYMPORTER"/>
    <property type="match status" value="1"/>
</dbReference>
<keyword evidence="2 7" id="KW-0813">Transport</keyword>
<evidence type="ECO:0000313" key="9">
    <source>
        <dbReference type="EMBL" id="DBA01872.1"/>
    </source>
</evidence>
<feature type="transmembrane region" description="Helical" evidence="7">
    <location>
        <begin position="248"/>
        <end position="270"/>
    </location>
</feature>
<dbReference type="AlphaFoldDB" id="A0AAV2Z8X4"/>
<keyword evidence="4 7" id="KW-0812">Transmembrane</keyword>
<dbReference type="SUPFAM" id="SSF118215">
    <property type="entry name" value="Proton glutamate symport protein"/>
    <property type="match status" value="1"/>
</dbReference>
<dbReference type="InterPro" id="IPR036458">
    <property type="entry name" value="Na:dicarbo_symporter_sf"/>
</dbReference>
<dbReference type="EMBL" id="DAKRPA010000040">
    <property type="protein sequence ID" value="DBA01872.1"/>
    <property type="molecule type" value="Genomic_DNA"/>
</dbReference>
<reference evidence="9" key="1">
    <citation type="submission" date="2022-11" db="EMBL/GenBank/DDBJ databases">
        <authorList>
            <person name="Morgan W.R."/>
            <person name="Tartar A."/>
        </authorList>
    </citation>
    <scope>NUCLEOTIDE SEQUENCE</scope>
    <source>
        <strain evidence="9">ARSEF 373</strain>
    </source>
</reference>
<dbReference type="Pfam" id="PF00375">
    <property type="entry name" value="SDF"/>
    <property type="match status" value="1"/>
</dbReference>
<dbReference type="Gene3D" id="1.10.3860.10">
    <property type="entry name" value="Sodium:dicarboxylate symporter"/>
    <property type="match status" value="1"/>
</dbReference>
<feature type="transmembrane region" description="Helical" evidence="7">
    <location>
        <begin position="104"/>
        <end position="126"/>
    </location>
</feature>
<feature type="transmembrane region" description="Helical" evidence="7">
    <location>
        <begin position="142"/>
        <end position="163"/>
    </location>
</feature>
<comment type="caution">
    <text evidence="9">The sequence shown here is derived from an EMBL/GenBank/DDBJ whole genome shotgun (WGS) entry which is preliminary data.</text>
</comment>
<comment type="similarity">
    <text evidence="7">Belongs to the dicarboxylate/amino acid:cation symporter (DAACS) (TC 2.A.23) family.</text>
</comment>
<keyword evidence="10" id="KW-1185">Reference proteome</keyword>
<evidence type="ECO:0000256" key="8">
    <source>
        <dbReference type="SAM" id="MobiDB-lite"/>
    </source>
</evidence>
<gene>
    <name evidence="9" type="ORF">N0F65_006020</name>
</gene>
<keyword evidence="7" id="KW-0769">Symport</keyword>
<comment type="subcellular location">
    <subcellularLocation>
        <location evidence="1">Cell membrane</location>
        <topology evidence="1">Multi-pass membrane protein</topology>
    </subcellularLocation>
    <subcellularLocation>
        <location evidence="7">Membrane</location>
        <topology evidence="7">Multi-pass membrane protein</topology>
    </subcellularLocation>
</comment>
<evidence type="ECO:0000256" key="7">
    <source>
        <dbReference type="RuleBase" id="RU361216"/>
    </source>
</evidence>
<dbReference type="InterPro" id="IPR001991">
    <property type="entry name" value="Na-dicarboxylate_symporter"/>
</dbReference>
<proteinExistence type="inferred from homology"/>
<evidence type="ECO:0000256" key="4">
    <source>
        <dbReference type="ARBA" id="ARBA00022692"/>
    </source>
</evidence>
<keyword evidence="3" id="KW-1003">Cell membrane</keyword>
<accession>A0AAV2Z8X4</accession>